<sequence length="79" mass="8601">PPAPTEATVDLTRTLAAVWESVLDVPVGDDDNFFELGGNSLLAIRLAAAMRERDLPALPLRELYLHPTVRGLARVLGHE</sequence>
<keyword evidence="5" id="KW-1185">Reference proteome</keyword>
<dbReference type="RefSeq" id="WP_246064465.1">
    <property type="nucleotide sequence ID" value="NZ_SMJZ01000201.1"/>
</dbReference>
<evidence type="ECO:0000256" key="2">
    <source>
        <dbReference type="ARBA" id="ARBA00022553"/>
    </source>
</evidence>
<feature type="domain" description="Carrier" evidence="3">
    <location>
        <begin position="6"/>
        <end position="79"/>
    </location>
</feature>
<protein>
    <recommendedName>
        <fullName evidence="3">Carrier domain-containing protein</fullName>
    </recommendedName>
</protein>
<dbReference type="InterPro" id="IPR009081">
    <property type="entry name" value="PP-bd_ACP"/>
</dbReference>
<proteinExistence type="predicted"/>
<keyword evidence="2" id="KW-0597">Phosphoprotein</keyword>
<dbReference type="Proteomes" id="UP000295157">
    <property type="component" value="Unassembled WGS sequence"/>
</dbReference>
<evidence type="ECO:0000313" key="5">
    <source>
        <dbReference type="Proteomes" id="UP000295157"/>
    </source>
</evidence>
<dbReference type="PROSITE" id="PS00012">
    <property type="entry name" value="PHOSPHOPANTETHEINE"/>
    <property type="match status" value="1"/>
</dbReference>
<dbReference type="SUPFAM" id="SSF47336">
    <property type="entry name" value="ACP-like"/>
    <property type="match status" value="1"/>
</dbReference>
<dbReference type="PANTHER" id="PTHR45527">
    <property type="entry name" value="NONRIBOSOMAL PEPTIDE SYNTHETASE"/>
    <property type="match status" value="1"/>
</dbReference>
<dbReference type="PROSITE" id="PS50075">
    <property type="entry name" value="CARRIER"/>
    <property type="match status" value="1"/>
</dbReference>
<reference evidence="4 5" key="1">
    <citation type="submission" date="2019-02" db="EMBL/GenBank/DDBJ databases">
        <title>Draft genome sequences of novel Actinobacteria.</title>
        <authorList>
            <person name="Sahin N."/>
            <person name="Ay H."/>
            <person name="Saygin H."/>
        </authorList>
    </citation>
    <scope>NUCLEOTIDE SEQUENCE [LARGE SCALE GENOMIC DNA]</scope>
    <source>
        <strain evidence="4 5">KC201</strain>
    </source>
</reference>
<dbReference type="GO" id="GO:0043041">
    <property type="term" value="P:amino acid activation for nonribosomal peptide biosynthetic process"/>
    <property type="evidence" value="ECO:0007669"/>
    <property type="project" value="TreeGrafter"/>
</dbReference>
<dbReference type="GO" id="GO:0044550">
    <property type="term" value="P:secondary metabolite biosynthetic process"/>
    <property type="evidence" value="ECO:0007669"/>
    <property type="project" value="TreeGrafter"/>
</dbReference>
<dbReference type="Gene3D" id="1.10.1200.10">
    <property type="entry name" value="ACP-like"/>
    <property type="match status" value="1"/>
</dbReference>
<keyword evidence="1" id="KW-0596">Phosphopantetheine</keyword>
<name>A0A4R4N096_9ACTN</name>
<gene>
    <name evidence="4" type="ORF">E1267_35755</name>
</gene>
<dbReference type="EMBL" id="SMJZ01000201">
    <property type="protein sequence ID" value="TDC00077.1"/>
    <property type="molecule type" value="Genomic_DNA"/>
</dbReference>
<dbReference type="GO" id="GO:0031177">
    <property type="term" value="F:phosphopantetheine binding"/>
    <property type="evidence" value="ECO:0007669"/>
    <property type="project" value="TreeGrafter"/>
</dbReference>
<dbReference type="AlphaFoldDB" id="A0A4R4N096"/>
<evidence type="ECO:0000313" key="4">
    <source>
        <dbReference type="EMBL" id="TDC00077.1"/>
    </source>
</evidence>
<comment type="caution">
    <text evidence="4">The sequence shown here is derived from an EMBL/GenBank/DDBJ whole genome shotgun (WGS) entry which is preliminary data.</text>
</comment>
<dbReference type="InterPro" id="IPR006162">
    <property type="entry name" value="Ppantetheine_attach_site"/>
</dbReference>
<accession>A0A4R4N096</accession>
<evidence type="ECO:0000256" key="1">
    <source>
        <dbReference type="ARBA" id="ARBA00022450"/>
    </source>
</evidence>
<evidence type="ECO:0000259" key="3">
    <source>
        <dbReference type="PROSITE" id="PS50075"/>
    </source>
</evidence>
<feature type="non-terminal residue" evidence="4">
    <location>
        <position position="1"/>
    </location>
</feature>
<dbReference type="PANTHER" id="PTHR45527:SF1">
    <property type="entry name" value="FATTY ACID SYNTHASE"/>
    <property type="match status" value="1"/>
</dbReference>
<organism evidence="4 5">
    <name type="scientific">Nonomuraea longispora</name>
    <dbReference type="NCBI Taxonomy" id="1848320"/>
    <lineage>
        <taxon>Bacteria</taxon>
        <taxon>Bacillati</taxon>
        <taxon>Actinomycetota</taxon>
        <taxon>Actinomycetes</taxon>
        <taxon>Streptosporangiales</taxon>
        <taxon>Streptosporangiaceae</taxon>
        <taxon>Nonomuraea</taxon>
    </lineage>
</organism>
<dbReference type="GO" id="GO:0005737">
    <property type="term" value="C:cytoplasm"/>
    <property type="evidence" value="ECO:0007669"/>
    <property type="project" value="TreeGrafter"/>
</dbReference>
<dbReference type="Pfam" id="PF00550">
    <property type="entry name" value="PP-binding"/>
    <property type="match status" value="1"/>
</dbReference>
<dbReference type="InterPro" id="IPR036736">
    <property type="entry name" value="ACP-like_sf"/>
</dbReference>